<keyword evidence="1" id="KW-1133">Transmembrane helix</keyword>
<reference evidence="2 3" key="1">
    <citation type="submission" date="2017-09" db="EMBL/GenBank/DDBJ databases">
        <title>FDA dAtabase for Regulatory Grade micrObial Sequences (FDA-ARGOS): Supporting development and validation of Infectious Disease Dx tests.</title>
        <authorList>
            <person name="Minogue T."/>
            <person name="Wolcott M."/>
            <person name="Wasieloski L."/>
            <person name="Aguilar W."/>
            <person name="Moore D."/>
            <person name="Tallon L.J."/>
            <person name="Sadzewicz L."/>
            <person name="Ott S."/>
            <person name="Zhao X."/>
            <person name="Nagaraj S."/>
            <person name="Vavikolanu K."/>
            <person name="Aluvathingal J."/>
            <person name="Nadendla S."/>
            <person name="Sichtig H."/>
        </authorList>
    </citation>
    <scope>NUCLEOTIDE SEQUENCE [LARGE SCALE GENOMIC DNA]</scope>
    <source>
        <strain evidence="2 3">FDAARGOS_396</strain>
    </source>
</reference>
<dbReference type="Proteomes" id="UP000220669">
    <property type="component" value="Unassembled WGS sequence"/>
</dbReference>
<dbReference type="AlphaFoldDB" id="A0AB36S8S6"/>
<evidence type="ECO:0000256" key="1">
    <source>
        <dbReference type="SAM" id="Phobius"/>
    </source>
</evidence>
<organism evidence="2 3">
    <name type="scientific">Enterococcus durans</name>
    <dbReference type="NCBI Taxonomy" id="53345"/>
    <lineage>
        <taxon>Bacteria</taxon>
        <taxon>Bacillati</taxon>
        <taxon>Bacillota</taxon>
        <taxon>Bacilli</taxon>
        <taxon>Lactobacillales</taxon>
        <taxon>Enterococcaceae</taxon>
        <taxon>Enterococcus</taxon>
    </lineage>
</organism>
<comment type="caution">
    <text evidence="2">The sequence shown here is derived from an EMBL/GenBank/DDBJ whole genome shotgun (WGS) entry which is preliminary data.</text>
</comment>
<accession>A0AB36S8S6</accession>
<feature type="transmembrane region" description="Helical" evidence="1">
    <location>
        <begin position="66"/>
        <end position="89"/>
    </location>
</feature>
<gene>
    <name evidence="2" type="ORF">CRM96_08995</name>
</gene>
<protein>
    <submittedName>
        <fullName evidence="2">Uncharacterized protein</fullName>
    </submittedName>
</protein>
<evidence type="ECO:0000313" key="3">
    <source>
        <dbReference type="Proteomes" id="UP000220669"/>
    </source>
</evidence>
<name>A0AB36S8S6_9ENTE</name>
<dbReference type="EMBL" id="PDEB01000004">
    <property type="protein sequence ID" value="PEH45136.1"/>
    <property type="molecule type" value="Genomic_DNA"/>
</dbReference>
<keyword evidence="1" id="KW-0472">Membrane</keyword>
<evidence type="ECO:0000313" key="2">
    <source>
        <dbReference type="EMBL" id="PEH45136.1"/>
    </source>
</evidence>
<dbReference type="RefSeq" id="WP_016176411.1">
    <property type="nucleotide sequence ID" value="NZ_JAAILD010000044.1"/>
</dbReference>
<keyword evidence="1" id="KW-0812">Transmembrane</keyword>
<feature type="transmembrane region" description="Helical" evidence="1">
    <location>
        <begin position="6"/>
        <end position="26"/>
    </location>
</feature>
<sequence length="125" mass="14502">MNAIIIFVTSLLVYYSGLMYLTRATFKKNNIKLSVLMTLFVPFYILKTYLSVAYKYKKQSRIRNHAILELLFGYTAGLAIFVEIVRFGFENKYIVSEKKKPKGLSSLISKAREPFSNTLNEYLAY</sequence>
<proteinExistence type="predicted"/>
<feature type="transmembrane region" description="Helical" evidence="1">
    <location>
        <begin position="33"/>
        <end position="54"/>
    </location>
</feature>